<evidence type="ECO:0000313" key="2">
    <source>
        <dbReference type="EMBL" id="SZX63013.1"/>
    </source>
</evidence>
<feature type="region of interest" description="Disordered" evidence="1">
    <location>
        <begin position="619"/>
        <end position="642"/>
    </location>
</feature>
<protein>
    <submittedName>
        <fullName evidence="3">Uncharacterized protein</fullName>
    </submittedName>
</protein>
<feature type="compositionally biased region" description="Low complexity" evidence="1">
    <location>
        <begin position="360"/>
        <end position="380"/>
    </location>
</feature>
<dbReference type="EMBL" id="FNXT01001266">
    <property type="protein sequence ID" value="SZX76776.1"/>
    <property type="molecule type" value="Genomic_DNA"/>
</dbReference>
<feature type="compositionally biased region" description="Low complexity" evidence="1">
    <location>
        <begin position="1106"/>
        <end position="1122"/>
    </location>
</feature>
<feature type="region of interest" description="Disordered" evidence="1">
    <location>
        <begin position="444"/>
        <end position="469"/>
    </location>
</feature>
<feature type="compositionally biased region" description="Polar residues" evidence="1">
    <location>
        <begin position="775"/>
        <end position="787"/>
    </location>
</feature>
<feature type="compositionally biased region" description="Low complexity" evidence="1">
    <location>
        <begin position="711"/>
        <end position="722"/>
    </location>
</feature>
<feature type="region of interest" description="Disordered" evidence="1">
    <location>
        <begin position="1039"/>
        <end position="1124"/>
    </location>
</feature>
<evidence type="ECO:0000313" key="3">
    <source>
        <dbReference type="EMBL" id="SZX76776.1"/>
    </source>
</evidence>
<feature type="compositionally biased region" description="Low complexity" evidence="1">
    <location>
        <begin position="303"/>
        <end position="322"/>
    </location>
</feature>
<keyword evidence="4" id="KW-1185">Reference proteome</keyword>
<feature type="compositionally biased region" description="Polar residues" evidence="1">
    <location>
        <begin position="224"/>
        <end position="234"/>
    </location>
</feature>
<feature type="compositionally biased region" description="Low complexity" evidence="1">
    <location>
        <begin position="1088"/>
        <end position="1099"/>
    </location>
</feature>
<feature type="region of interest" description="Disordered" evidence="1">
    <location>
        <begin position="707"/>
        <end position="797"/>
    </location>
</feature>
<feature type="region of interest" description="Disordered" evidence="1">
    <location>
        <begin position="108"/>
        <end position="178"/>
    </location>
</feature>
<evidence type="ECO:0000256" key="1">
    <source>
        <dbReference type="SAM" id="MobiDB-lite"/>
    </source>
</evidence>
<organism evidence="3 4">
    <name type="scientific">Tetradesmus obliquus</name>
    <name type="common">Green alga</name>
    <name type="synonym">Acutodesmus obliquus</name>
    <dbReference type="NCBI Taxonomy" id="3088"/>
    <lineage>
        <taxon>Eukaryota</taxon>
        <taxon>Viridiplantae</taxon>
        <taxon>Chlorophyta</taxon>
        <taxon>core chlorophytes</taxon>
        <taxon>Chlorophyceae</taxon>
        <taxon>CS clade</taxon>
        <taxon>Sphaeropleales</taxon>
        <taxon>Scenedesmaceae</taxon>
        <taxon>Tetradesmus</taxon>
    </lineage>
</organism>
<accession>A0A383WJ56</accession>
<feature type="compositionally biased region" description="Polar residues" evidence="1">
    <location>
        <begin position="253"/>
        <end position="267"/>
    </location>
</feature>
<evidence type="ECO:0000313" key="4">
    <source>
        <dbReference type="Proteomes" id="UP000256970"/>
    </source>
</evidence>
<name>A0A383WJ56_TETOB</name>
<feature type="region of interest" description="Disordered" evidence="1">
    <location>
        <begin position="552"/>
        <end position="574"/>
    </location>
</feature>
<feature type="compositionally biased region" description="Low complexity" evidence="1">
    <location>
        <begin position="275"/>
        <end position="292"/>
    </location>
</feature>
<dbReference type="STRING" id="3088.A0A383WJ56"/>
<reference evidence="3 4" key="1">
    <citation type="submission" date="2016-10" db="EMBL/GenBank/DDBJ databases">
        <authorList>
            <person name="Cai Z."/>
        </authorList>
    </citation>
    <scope>NUCLEOTIDE SEQUENCE [LARGE SCALE GENOMIC DNA]</scope>
</reference>
<feature type="region of interest" description="Disordered" evidence="1">
    <location>
        <begin position="193"/>
        <end position="236"/>
    </location>
</feature>
<dbReference type="EMBL" id="FNXT01000278">
    <property type="protein sequence ID" value="SZX63013.1"/>
    <property type="molecule type" value="Genomic_DNA"/>
</dbReference>
<sequence length="1293" mass="131048">MWHFNTLYELVEHTLDESTWAARRDRHSALASSTSSSSLYTESETIKASYLNWSAEMAGHQEPVMMQKRGSSGLSATLAAAGLADPDILALAQEADTLVYHSRVAQDGTPLHSTHEPAAAAAARKTVGPPAAHSTSPRPHRSHQNPAAKPVVLPTAGTGYAGRTSPIPVKGPSPIYGSKRTVSNSYALSRSNSNAGAKIGSAAPSRTGSGAGLKSIEPHHTRNDPGSINSSSSAGYKPNVPATVSAYNAAARTGSSALPRSRNNSNAGYAHSGTPSRSNSSAGAAAARKPGNTSSFSTRTAGHISSSKSHTHSSSSSSPSHHRSAVSAFAAASRAAADSASSSSKVILHSTFSIGHDDSSSMARSSSMGPSSGGAAAPTAAGSIGAFPNTLHRRTASLPCWPNDSTAVSTAASAMEVELEEAFVAAVASGEHFSSTSDDGLEITLASPPAATSNTAGNGTSSNSASVPSMTTTLERAQMAGAREVEYAAAAAHRESAYYAEASAAAAAAAVSRKGGDEGEMAGSRSATIALGGSGYAAAAAGGYYSNAASNSNDASRGNGYSSSSGSSGSAAATPKAGGIASSTFVANPRQVAPQPASLLNTDEFSTADGSNAAAAAARGSGMTYKPDAQQQTISDMPAPGNAIGGSYAEGLRQRSGSGLAPAAAAASLSAAAEDECQQQQQQPSSSVFDVSYQLGGKLPVLTEELHEKGSAASSATNTGASNTGGGAAAGNWWNLSSRRVHPQQSNNTSRGGAEEPAGSLGGGPKENDNKDLSRNSMQSEKSTARPSSAGVKGDKRISEVSVYTDQSLVPEAAKGSSSKRKRWMCLLLPLLLLLSATGVFVGLYVTKQLRPGGGAAAGGPLTFQVTVAAPARTASESCDIWFGSSERIGLYKRLFASAYSNALDLPITDTTVNSVACGGNSVFSSTGVRSLRSSRTLLQAAATAAGSGGSALTWVDITTVFSVSAPADARVQKTVTDTVTSSSSGILAGPLSQFLGVNTLLVKASGAVKDAPSATAALPKAAGSDWPQVPVLAVDESPEAGALSADSAGTAAQTAQPSLTGSNQRRSGTEEEPKQPVEVITPHAEQPNKQQQQQQQQQPKKKKQASSTPVATAAAASSASSEPTELQLSNFAWNLMAADAAATAPACQFSPSRSNSVSDSQGQFWSLMNGKECTFKAASAAARKAAEAAGAELTWEGAPLCTAAPTKATAVADAAGNLWGFEGGSSCTYKDENGASQKLKNKNKPASLPMLWEQAPVCDFAPSKDNSTADVLGRLWGVDAQGRGCTFRFVEA</sequence>
<dbReference type="Proteomes" id="UP000256970">
    <property type="component" value="Unassembled WGS sequence"/>
</dbReference>
<feature type="compositionally biased region" description="Low complexity" evidence="1">
    <location>
        <begin position="450"/>
        <end position="466"/>
    </location>
</feature>
<feature type="region of interest" description="Disordered" evidence="1">
    <location>
        <begin position="357"/>
        <end position="380"/>
    </location>
</feature>
<feature type="compositionally biased region" description="Polar residues" evidence="1">
    <location>
        <begin position="734"/>
        <end position="751"/>
    </location>
</feature>
<proteinExistence type="predicted"/>
<gene>
    <name evidence="3" type="ORF">BQ4739_LOCUS17147</name>
    <name evidence="2" type="ORF">BQ4739_LOCUS3581</name>
</gene>
<feature type="compositionally biased region" description="Polar residues" evidence="1">
    <location>
        <begin position="1051"/>
        <end position="1067"/>
    </location>
</feature>
<feature type="region of interest" description="Disordered" evidence="1">
    <location>
        <begin position="253"/>
        <end position="322"/>
    </location>
</feature>